<dbReference type="EMBL" id="LR796304">
    <property type="protein sequence ID" value="CAB4135719.1"/>
    <property type="molecule type" value="Genomic_DNA"/>
</dbReference>
<proteinExistence type="predicted"/>
<organism evidence="2">
    <name type="scientific">uncultured Caudovirales phage</name>
    <dbReference type="NCBI Taxonomy" id="2100421"/>
    <lineage>
        <taxon>Viruses</taxon>
        <taxon>Duplodnaviria</taxon>
        <taxon>Heunggongvirae</taxon>
        <taxon>Uroviricota</taxon>
        <taxon>Caudoviricetes</taxon>
        <taxon>Peduoviridae</taxon>
        <taxon>Maltschvirus</taxon>
        <taxon>Maltschvirus maltsch</taxon>
    </lineage>
</organism>
<accession>A0A6J5LVI1</accession>
<name>A0A6J5LVI1_9CAUD</name>
<keyword evidence="1" id="KW-1133">Transmembrane helix</keyword>
<protein>
    <submittedName>
        <fullName evidence="2">Uncharacterized protein</fullName>
    </submittedName>
</protein>
<feature type="transmembrane region" description="Helical" evidence="1">
    <location>
        <begin position="12"/>
        <end position="29"/>
    </location>
</feature>
<evidence type="ECO:0000256" key="1">
    <source>
        <dbReference type="SAM" id="Phobius"/>
    </source>
</evidence>
<reference evidence="2" key="1">
    <citation type="submission" date="2020-04" db="EMBL/GenBank/DDBJ databases">
        <authorList>
            <person name="Chiriac C."/>
            <person name="Salcher M."/>
            <person name="Ghai R."/>
            <person name="Kavagutti S V."/>
        </authorList>
    </citation>
    <scope>NUCLEOTIDE SEQUENCE</scope>
</reference>
<evidence type="ECO:0000313" key="2">
    <source>
        <dbReference type="EMBL" id="CAB4135719.1"/>
    </source>
</evidence>
<keyword evidence="1" id="KW-0812">Transmembrane</keyword>
<sequence length="252" mass="29314">MIKFLKATIINIGLYCFIVFVLTLCNNFFNKSYDDNLRLRFRYTKFNNQVVSIQEFMKKTLSKECGEGYTTGWAILEKSTKTYYFEDVRMILDAKIPAPKFEDRMSDVIQEKDLAELYMPNIAKYNPYYSKATAHIVNDNLLKVVKYAEKKEVAEAFYCNEINNCAKGKTKKEDVAINVAFSKYKDNKILEGIDRSNHPTTSIAMIFVADSNVDDIVHGFWIAKMQHYKYITNKCDNEVAKNILEKMVRSLH</sequence>
<gene>
    <name evidence="2" type="ORF">UFOVP286_22</name>
</gene>
<keyword evidence="1" id="KW-0472">Membrane</keyword>